<dbReference type="GO" id="GO:0050126">
    <property type="term" value="F:N-carbamoylputrescine amidase activity"/>
    <property type="evidence" value="ECO:0007669"/>
    <property type="project" value="UniProtKB-EC"/>
</dbReference>
<dbReference type="Gene3D" id="3.90.1300.10">
    <property type="entry name" value="Amidase signature (AS) domain"/>
    <property type="match status" value="1"/>
</dbReference>
<dbReference type="InterPro" id="IPR023631">
    <property type="entry name" value="Amidase_dom"/>
</dbReference>
<keyword evidence="2" id="KW-0378">Hydrolase</keyword>
<dbReference type="Pfam" id="PF01425">
    <property type="entry name" value="Amidase"/>
    <property type="match status" value="1"/>
</dbReference>
<accession>A0A3B0V2U2</accession>
<evidence type="ECO:0000259" key="1">
    <source>
        <dbReference type="Pfam" id="PF01425"/>
    </source>
</evidence>
<dbReference type="InterPro" id="IPR036928">
    <property type="entry name" value="AS_sf"/>
</dbReference>
<protein>
    <submittedName>
        <fullName evidence="2">N-carbamoylputrescine amidase</fullName>
        <ecNumber evidence="2">3.5.1.53</ecNumber>
    </submittedName>
</protein>
<organism evidence="2">
    <name type="scientific">hydrothermal vent metagenome</name>
    <dbReference type="NCBI Taxonomy" id="652676"/>
    <lineage>
        <taxon>unclassified sequences</taxon>
        <taxon>metagenomes</taxon>
        <taxon>ecological metagenomes</taxon>
    </lineage>
</organism>
<sequence length="247" mass="27376">NSCTDYTQFLDENGLQGTRIGVSRNYFGYNPYVDAHIEQAIEVLRQQGAIIIDPANIETKGQFSEAEYEVFLYEFKHNLNNYLFTTPKTVTSRTLADLIDYNDANKEKVMPYFAQENFTAAQAKGPLTDQAYVDALANSQRLARAEGIDATLEKYQLDAIVAPTGGPAWLTDWVNGDHYGGSSSSPAAIAGYPNITVPAGYVFGLPVGISFIGGAWQEPTLLRLAYAFEQATQYRQPPQFLKTLKFL</sequence>
<dbReference type="PANTHER" id="PTHR42678">
    <property type="entry name" value="AMIDASE"/>
    <property type="match status" value="1"/>
</dbReference>
<feature type="non-terminal residue" evidence="2">
    <location>
        <position position="1"/>
    </location>
</feature>
<feature type="domain" description="Amidase" evidence="1">
    <location>
        <begin position="11"/>
        <end position="222"/>
    </location>
</feature>
<gene>
    <name evidence="2" type="ORF">MNBD_CHLOROFLEXI01-750</name>
</gene>
<evidence type="ECO:0000313" key="2">
    <source>
        <dbReference type="EMBL" id="VAW37311.1"/>
    </source>
</evidence>
<dbReference type="AlphaFoldDB" id="A0A3B0V2U2"/>
<dbReference type="PANTHER" id="PTHR42678:SF34">
    <property type="entry name" value="OS04G0183300 PROTEIN"/>
    <property type="match status" value="1"/>
</dbReference>
<reference evidence="2" key="1">
    <citation type="submission" date="2018-06" db="EMBL/GenBank/DDBJ databases">
        <authorList>
            <person name="Zhirakovskaya E."/>
        </authorList>
    </citation>
    <scope>NUCLEOTIDE SEQUENCE</scope>
</reference>
<name>A0A3B0V2U2_9ZZZZ</name>
<dbReference type="EMBL" id="UOEU01000661">
    <property type="protein sequence ID" value="VAW37311.1"/>
    <property type="molecule type" value="Genomic_DNA"/>
</dbReference>
<dbReference type="EC" id="3.5.1.53" evidence="2"/>
<proteinExistence type="predicted"/>
<dbReference type="SUPFAM" id="SSF75304">
    <property type="entry name" value="Amidase signature (AS) enzymes"/>
    <property type="match status" value="1"/>
</dbReference>